<feature type="chain" id="PRO_5039207335" evidence="1">
    <location>
        <begin position="20"/>
        <end position="153"/>
    </location>
</feature>
<evidence type="ECO:0000256" key="1">
    <source>
        <dbReference type="SAM" id="SignalP"/>
    </source>
</evidence>
<dbReference type="AlphaFoldDB" id="A0A0U9H385"/>
<gene>
    <name evidence="2" type="ORF">OPHB3_0371</name>
</gene>
<comment type="caution">
    <text evidence="2">The sequence shown here is derived from an EMBL/GenBank/DDBJ whole genome shotgun (WGS) entry which is preliminary data.</text>
</comment>
<dbReference type="PROSITE" id="PS51257">
    <property type="entry name" value="PROKAR_LIPOPROTEIN"/>
    <property type="match status" value="1"/>
</dbReference>
<dbReference type="Proteomes" id="UP000052946">
    <property type="component" value="Unassembled WGS sequence"/>
</dbReference>
<evidence type="ECO:0000313" key="3">
    <source>
        <dbReference type="Proteomes" id="UP000052946"/>
    </source>
</evidence>
<accession>A0A0U9H385</accession>
<sequence>MMKKRFILLSLFLVLFLSACNGNDELAGKTFKLGYPSLDPNMSIEEDADDPDKYASLLTVEFLDGNTFTSSIQNGEGTYELNDNVLLLHFKNDNEILKLSFKIKESEKDFSTYAAEVSDADFEMTNADAVSHFKNLFSALNNDTYVEFIEVKK</sequence>
<dbReference type="EMBL" id="BBXV01000007">
    <property type="protein sequence ID" value="GAQ16448.1"/>
    <property type="molecule type" value="Genomic_DNA"/>
</dbReference>
<reference evidence="3" key="1">
    <citation type="submission" date="2015-07" db="EMBL/GenBank/DDBJ databases">
        <title>Draft Genome Sequence of Oceanobacillus picturae Heshi-B3 that Was Isolated from Fermented Rice Bran with Aging Salted Mackerel, Which Was Named Heshiko as Traditional Fermented Seafood in Japan.</title>
        <authorList>
            <person name="Akuzawa S."/>
            <person name="Nakagawa J."/>
            <person name="Kanekatsu T."/>
            <person name="Kanesaki Y."/>
            <person name="Suzuki T."/>
        </authorList>
    </citation>
    <scope>NUCLEOTIDE SEQUENCE [LARGE SCALE GENOMIC DNA]</scope>
    <source>
        <strain evidence="3">Heshi-B3</strain>
    </source>
</reference>
<proteinExistence type="predicted"/>
<reference evidence="2 3" key="2">
    <citation type="journal article" date="2016" name="Genome Announc.">
        <title>Draft Genome Sequence of Oceanobacillus picturae Heshi-B3, Isolated from Fermented Rice Bran in a Traditional Japanese Seafood Dish.</title>
        <authorList>
            <person name="Akuzawa S."/>
            <person name="Nagaoka J."/>
            <person name="Kanekatsu M."/>
            <person name="Kanesaki Y."/>
            <person name="Suzuki T."/>
        </authorList>
    </citation>
    <scope>NUCLEOTIDE SEQUENCE [LARGE SCALE GENOMIC DNA]</scope>
    <source>
        <strain evidence="2 3">Heshi-B3</strain>
    </source>
</reference>
<feature type="signal peptide" evidence="1">
    <location>
        <begin position="1"/>
        <end position="19"/>
    </location>
</feature>
<organism evidence="2 3">
    <name type="scientific">Oceanobacillus picturae</name>
    <dbReference type="NCBI Taxonomy" id="171693"/>
    <lineage>
        <taxon>Bacteria</taxon>
        <taxon>Bacillati</taxon>
        <taxon>Bacillota</taxon>
        <taxon>Bacilli</taxon>
        <taxon>Bacillales</taxon>
        <taxon>Bacillaceae</taxon>
        <taxon>Oceanobacillus</taxon>
    </lineage>
</organism>
<keyword evidence="1" id="KW-0732">Signal</keyword>
<evidence type="ECO:0000313" key="2">
    <source>
        <dbReference type="EMBL" id="GAQ16448.1"/>
    </source>
</evidence>
<name>A0A0U9H385_9BACI</name>
<protein>
    <submittedName>
        <fullName evidence="2">ABC transporter substrate-binding protein</fullName>
    </submittedName>
</protein>